<gene>
    <name evidence="3" type="ORF">KQI68_05655</name>
</gene>
<keyword evidence="4" id="KW-1185">Reference proteome</keyword>
<evidence type="ECO:0000256" key="1">
    <source>
        <dbReference type="SAM" id="MobiDB-lite"/>
    </source>
</evidence>
<accession>A0ABS6FGP1</accession>
<feature type="region of interest" description="Disordered" evidence="1">
    <location>
        <begin position="241"/>
        <end position="260"/>
    </location>
</feature>
<reference evidence="3 4" key="1">
    <citation type="submission" date="2021-06" db="EMBL/GenBank/DDBJ databases">
        <authorList>
            <person name="Sun Q."/>
            <person name="Li D."/>
        </authorList>
    </citation>
    <scope>NUCLEOTIDE SEQUENCE [LARGE SCALE GENOMIC DNA]</scope>
    <source>
        <strain evidence="3 4">MSJ-1</strain>
    </source>
</reference>
<dbReference type="InterPro" id="IPR010724">
    <property type="entry name" value="RepA_N"/>
</dbReference>
<sequence length="260" mass="31013">MNFDYFYNRQSEMYNFIRLPMVLMEDEIFESISIEAKVLYSYMLNRMGLSYKNGWIDEDGKVFIYYTIESIKEQFNCASEKANKLIAELDIKSGIGLIEKKRQGLGKPNRIYVKDFMSIFNNMELKNQEVRKTKFQKFDNRNSRDSNIESQDFRKSEGNYNNINNNELRKNDFSKEKKPYGIYKNIFLTDEEYRDLSNEIGSSIDEYIERLSTYMKANNRAYEDHKATIINWYLNDKSKNQIKNQPKTSKKMNYDIGESL</sequence>
<dbReference type="EMBL" id="JAHLQO010000003">
    <property type="protein sequence ID" value="MBU5669325.1"/>
    <property type="molecule type" value="Genomic_DNA"/>
</dbReference>
<organism evidence="3 4">
    <name type="scientific">Peptoniphilus ovalis</name>
    <dbReference type="NCBI Taxonomy" id="2841503"/>
    <lineage>
        <taxon>Bacteria</taxon>
        <taxon>Bacillati</taxon>
        <taxon>Bacillota</taxon>
        <taxon>Tissierellia</taxon>
        <taxon>Tissierellales</taxon>
        <taxon>Peptoniphilaceae</taxon>
        <taxon>Peptoniphilus</taxon>
    </lineage>
</organism>
<feature type="domain" description="Replication initiator A N-terminal" evidence="2">
    <location>
        <begin position="15"/>
        <end position="89"/>
    </location>
</feature>
<evidence type="ECO:0000313" key="3">
    <source>
        <dbReference type="EMBL" id="MBU5669325.1"/>
    </source>
</evidence>
<dbReference type="Pfam" id="PF06970">
    <property type="entry name" value="RepA_N"/>
    <property type="match status" value="1"/>
</dbReference>
<evidence type="ECO:0000313" key="4">
    <source>
        <dbReference type="Proteomes" id="UP000783742"/>
    </source>
</evidence>
<dbReference type="Proteomes" id="UP000783742">
    <property type="component" value="Unassembled WGS sequence"/>
</dbReference>
<evidence type="ECO:0000259" key="2">
    <source>
        <dbReference type="Pfam" id="PF06970"/>
    </source>
</evidence>
<proteinExistence type="predicted"/>
<comment type="caution">
    <text evidence="3">The sequence shown here is derived from an EMBL/GenBank/DDBJ whole genome shotgun (WGS) entry which is preliminary data.</text>
</comment>
<protein>
    <submittedName>
        <fullName evidence="3">Replication initiator protein A</fullName>
    </submittedName>
</protein>
<name>A0ABS6FGP1_9FIRM</name>
<dbReference type="RefSeq" id="WP_216549153.1">
    <property type="nucleotide sequence ID" value="NZ_JAHLQO010000003.1"/>
</dbReference>